<feature type="compositionally biased region" description="Acidic residues" evidence="1">
    <location>
        <begin position="791"/>
        <end position="811"/>
    </location>
</feature>
<sequence>MYFIRHILVLFYIICIKARMVWEDVKEFKSTCIGLYRGNERMVSSLVSLHPAILYVNNRLGLIHNLSMFSYEIDRKLKLEIKCNAFGGNSYKCRKTSDKNGVHRLKHSNRYLSIMHLNLHRCLIDMFPIVDGRAIIYSKEKNSFFSFIDEIPSNNNKFGLLASLFLLSEGIDISLEIKRNDLKEDMLVLKTSKNSTKNYFTDELRLESKCYPDLDEKKLSVSDKNFRRRIRNKYYQKQTKDIVNFYKEVKDRILKNLSNCSKDKINQHEDDYINKAQLLIQMYIFEYISTKKDMKAYLIETFNILKEHVDAVEKEESNDIGEFAINVFNSLFCPINKKALDEEAKTMKNITEIHKNLSNCVFVPFHREPSMPDILHTCEKINELLLIGMASNSNCITNALTNSFYSSEDTPFQLKSLTIGTEIGILTLLCCCFYDSQGMEYTLKTIKYPPNELKLFFTKYRDLFDTEDLSVHYDWHRIINYMKVGDEFCERSKTQYYNGGLLSMLSIILDITNGPNNIMVELDELIDKVRKRKISDPCITMSICDLVEKILNGLSYNKQMKVTSDSCLKIDKAKDCEFDAFGKLSLIISGDSKIVRILTMEFSLDKVTSTYDDVYECMNKTENDSSLKSSIKKIVDIGISYDQKNITRIGKTIVKYANYITGAIYNIVDKNTKPCYVQYLNSAQKRNIMPDQCEAFSYGRIIYTPDKMHLIKSISAIKYIEEPLKHLFYRNIIISVIGSMLNFKESAIDKFICAIAADLGIDSFNDNIIMNEDIYSKLIAGTIFVMPELDLDEDSDNSDEDSYKEADEDSDNSGYSDKDLDNSDNSDEDSYKEADDDSDNSDED</sequence>
<reference evidence="3" key="1">
    <citation type="submission" date="2011-01" db="EMBL/GenBank/DDBJ databases">
        <title>The Genome Sequence of Nematocida parisii strain ERTm3.</title>
        <authorList>
            <consortium name="The Broad Institute Genome Sequencing Platform"/>
            <consortium name="The Broad Institute Genome Sequencing Center for Infectious Disease"/>
            <person name="Cuomo C."/>
            <person name="Troemel E."/>
            <person name="Young S.K."/>
            <person name="Zeng Q."/>
            <person name="Gargeya S."/>
            <person name="Fitzgerald M."/>
            <person name="Haas B."/>
            <person name="Abouelleil A."/>
            <person name="Alvarado L."/>
            <person name="Arachchi H.M."/>
            <person name="Berlin A."/>
            <person name="Chapman S.B."/>
            <person name="Gearin G."/>
            <person name="Goldberg J."/>
            <person name="Griggs A."/>
            <person name="Gujja S."/>
            <person name="Hansen M."/>
            <person name="Heiman D."/>
            <person name="Howarth C."/>
            <person name="Larimer J."/>
            <person name="Lui A."/>
            <person name="MacDonald P.J.P."/>
            <person name="McCowen C."/>
            <person name="Montmayeur A."/>
            <person name="Murphy C."/>
            <person name="Neiman D."/>
            <person name="Pearson M."/>
            <person name="Priest M."/>
            <person name="Roberts A."/>
            <person name="Saif S."/>
            <person name="Shea T."/>
            <person name="Sisk P."/>
            <person name="Stolte C."/>
            <person name="Sykes S."/>
            <person name="Wortman J."/>
            <person name="Nusbaum C."/>
            <person name="Birren B."/>
        </authorList>
    </citation>
    <scope>NUCLEOTIDE SEQUENCE</scope>
    <source>
        <strain evidence="3">ERTm3</strain>
    </source>
</reference>
<gene>
    <name evidence="3" type="ORF">NEQG_00343</name>
</gene>
<protein>
    <recommendedName>
        <fullName evidence="5">Cullin family profile domain-containing protein</fullName>
    </recommendedName>
</protein>
<dbReference type="AlphaFoldDB" id="I3EK26"/>
<proteinExistence type="predicted"/>
<evidence type="ECO:0008006" key="5">
    <source>
        <dbReference type="Google" id="ProtNLM"/>
    </source>
</evidence>
<name>I3EK26_NEMP3</name>
<feature type="region of interest" description="Disordered" evidence="1">
    <location>
        <begin position="791"/>
        <end position="844"/>
    </location>
</feature>
<dbReference type="HOGENOM" id="CLU_017612_0_0_1"/>
<keyword evidence="4" id="KW-1185">Reference proteome</keyword>
<dbReference type="OrthoDB" id="10417914at2759"/>
<dbReference type="EMBL" id="GL870876">
    <property type="protein sequence ID" value="EIJ89573.1"/>
    <property type="molecule type" value="Genomic_DNA"/>
</dbReference>
<feature type="signal peptide" evidence="2">
    <location>
        <begin position="1"/>
        <end position="18"/>
    </location>
</feature>
<organism evidence="3 4">
    <name type="scientific">Nematocida parisii (strain ERTm3)</name>
    <name type="common">Nematode killer fungus</name>
    <dbReference type="NCBI Taxonomy" id="935791"/>
    <lineage>
        <taxon>Eukaryota</taxon>
        <taxon>Fungi</taxon>
        <taxon>Fungi incertae sedis</taxon>
        <taxon>Microsporidia</taxon>
        <taxon>Nematocida</taxon>
    </lineage>
</organism>
<evidence type="ECO:0000256" key="2">
    <source>
        <dbReference type="SAM" id="SignalP"/>
    </source>
</evidence>
<dbReference type="InParanoid" id="I3EK26"/>
<evidence type="ECO:0000313" key="4">
    <source>
        <dbReference type="Proteomes" id="UP000002872"/>
    </source>
</evidence>
<dbReference type="STRING" id="935791.I3EK26"/>
<accession>I3EK26</accession>
<keyword evidence="2" id="KW-0732">Signal</keyword>
<dbReference type="VEuPathDB" id="MicrosporidiaDB:NEQG_00343"/>
<feature type="compositionally biased region" description="Acidic residues" evidence="1">
    <location>
        <begin position="822"/>
        <end position="844"/>
    </location>
</feature>
<evidence type="ECO:0000256" key="1">
    <source>
        <dbReference type="SAM" id="MobiDB-lite"/>
    </source>
</evidence>
<evidence type="ECO:0000313" key="3">
    <source>
        <dbReference type="EMBL" id="EIJ89573.1"/>
    </source>
</evidence>
<dbReference type="Proteomes" id="UP000002872">
    <property type="component" value="Unassembled WGS sequence"/>
</dbReference>
<feature type="chain" id="PRO_5003670716" description="Cullin family profile domain-containing protein" evidence="2">
    <location>
        <begin position="19"/>
        <end position="844"/>
    </location>
</feature>